<keyword evidence="2 8" id="KW-0813">Transport</keyword>
<keyword evidence="6 8" id="KW-0472">Membrane</keyword>
<evidence type="ECO:0000313" key="14">
    <source>
        <dbReference type="Proteomes" id="UP000310017"/>
    </source>
</evidence>
<dbReference type="Gene3D" id="2.60.40.1120">
    <property type="entry name" value="Carboxypeptidase-like, regulatory domain"/>
    <property type="match status" value="1"/>
</dbReference>
<evidence type="ECO:0000256" key="9">
    <source>
        <dbReference type="RuleBase" id="RU003357"/>
    </source>
</evidence>
<feature type="chain" id="PRO_5022854168" evidence="10">
    <location>
        <begin position="22"/>
        <end position="1018"/>
    </location>
</feature>
<comment type="subcellular location">
    <subcellularLocation>
        <location evidence="1 8">Cell outer membrane</location>
        <topology evidence="1 8">Multi-pass membrane protein</topology>
    </subcellularLocation>
</comment>
<proteinExistence type="inferred from homology"/>
<evidence type="ECO:0000256" key="6">
    <source>
        <dbReference type="ARBA" id="ARBA00023136"/>
    </source>
</evidence>
<dbReference type="SUPFAM" id="SSF49464">
    <property type="entry name" value="Carboxypeptidase regulatory domain-like"/>
    <property type="match status" value="1"/>
</dbReference>
<keyword evidence="3 8" id="KW-1134">Transmembrane beta strand</keyword>
<dbReference type="InterPro" id="IPR037066">
    <property type="entry name" value="Plug_dom_sf"/>
</dbReference>
<feature type="domain" description="TonB-dependent receptor plug" evidence="12">
    <location>
        <begin position="114"/>
        <end position="244"/>
    </location>
</feature>
<dbReference type="EMBL" id="CP040710">
    <property type="protein sequence ID" value="QCX00853.1"/>
    <property type="molecule type" value="Genomic_DNA"/>
</dbReference>
<evidence type="ECO:0000256" key="3">
    <source>
        <dbReference type="ARBA" id="ARBA00022452"/>
    </source>
</evidence>
<evidence type="ECO:0000256" key="4">
    <source>
        <dbReference type="ARBA" id="ARBA00022692"/>
    </source>
</evidence>
<reference evidence="13 14" key="1">
    <citation type="submission" date="2019-05" db="EMBL/GenBank/DDBJ databases">
        <title>Genome sequencing of F202Z8.</title>
        <authorList>
            <person name="Kwon Y.M."/>
        </authorList>
    </citation>
    <scope>NUCLEOTIDE SEQUENCE [LARGE SCALE GENOMIC DNA]</scope>
    <source>
        <strain evidence="13 14">F202Z8</strain>
    </source>
</reference>
<dbReference type="InterPro" id="IPR023997">
    <property type="entry name" value="TonB-dep_OMP_SusC/RagA_CS"/>
</dbReference>
<dbReference type="OrthoDB" id="9768177at2"/>
<evidence type="ECO:0000256" key="7">
    <source>
        <dbReference type="ARBA" id="ARBA00023237"/>
    </source>
</evidence>
<dbReference type="AlphaFoldDB" id="A0A5B7SUK5"/>
<evidence type="ECO:0000256" key="5">
    <source>
        <dbReference type="ARBA" id="ARBA00023077"/>
    </source>
</evidence>
<evidence type="ECO:0000259" key="11">
    <source>
        <dbReference type="Pfam" id="PF00593"/>
    </source>
</evidence>
<keyword evidence="14" id="KW-1185">Reference proteome</keyword>
<dbReference type="InterPro" id="IPR000531">
    <property type="entry name" value="Beta-barrel_TonB"/>
</dbReference>
<dbReference type="Pfam" id="PF07715">
    <property type="entry name" value="Plug"/>
    <property type="match status" value="1"/>
</dbReference>
<evidence type="ECO:0000259" key="12">
    <source>
        <dbReference type="Pfam" id="PF07715"/>
    </source>
</evidence>
<name>A0A5B7SUK5_9FLAO</name>
<keyword evidence="5 9" id="KW-0798">TonB box</keyword>
<dbReference type="Pfam" id="PF13715">
    <property type="entry name" value="CarbopepD_reg_2"/>
    <property type="match status" value="1"/>
</dbReference>
<dbReference type="InterPro" id="IPR023996">
    <property type="entry name" value="TonB-dep_OMP_SusC/RagA"/>
</dbReference>
<dbReference type="InterPro" id="IPR008969">
    <property type="entry name" value="CarboxyPept-like_regulatory"/>
</dbReference>
<feature type="domain" description="TonB-dependent receptor-like beta-barrel" evidence="11">
    <location>
        <begin position="425"/>
        <end position="973"/>
    </location>
</feature>
<evidence type="ECO:0000256" key="8">
    <source>
        <dbReference type="PROSITE-ProRule" id="PRU01360"/>
    </source>
</evidence>
<comment type="similarity">
    <text evidence="8 9">Belongs to the TonB-dependent receptor family.</text>
</comment>
<dbReference type="KEGG" id="asag:FGM00_12300"/>
<dbReference type="InterPro" id="IPR036942">
    <property type="entry name" value="Beta-barrel_TonB_sf"/>
</dbReference>
<evidence type="ECO:0000313" key="13">
    <source>
        <dbReference type="EMBL" id="QCX00853.1"/>
    </source>
</evidence>
<dbReference type="Pfam" id="PF00593">
    <property type="entry name" value="TonB_dep_Rec_b-barrel"/>
    <property type="match status" value="1"/>
</dbReference>
<dbReference type="NCBIfam" id="TIGR04056">
    <property type="entry name" value="OMP_RagA_SusC"/>
    <property type="match status" value="1"/>
</dbReference>
<dbReference type="PROSITE" id="PS52016">
    <property type="entry name" value="TONB_DEPENDENT_REC_3"/>
    <property type="match status" value="1"/>
</dbReference>
<organism evidence="13 14">
    <name type="scientific">Aggregatimonas sangjinii</name>
    <dbReference type="NCBI Taxonomy" id="2583587"/>
    <lineage>
        <taxon>Bacteria</taxon>
        <taxon>Pseudomonadati</taxon>
        <taxon>Bacteroidota</taxon>
        <taxon>Flavobacteriia</taxon>
        <taxon>Flavobacteriales</taxon>
        <taxon>Flavobacteriaceae</taxon>
        <taxon>Aggregatimonas</taxon>
    </lineage>
</organism>
<keyword evidence="10" id="KW-0732">Signal</keyword>
<protein>
    <submittedName>
        <fullName evidence="13">TonB-dependent receptor</fullName>
    </submittedName>
</protein>
<evidence type="ECO:0000256" key="1">
    <source>
        <dbReference type="ARBA" id="ARBA00004571"/>
    </source>
</evidence>
<dbReference type="Gene3D" id="2.40.170.20">
    <property type="entry name" value="TonB-dependent receptor, beta-barrel domain"/>
    <property type="match status" value="1"/>
</dbReference>
<dbReference type="InterPro" id="IPR012910">
    <property type="entry name" value="Plug_dom"/>
</dbReference>
<dbReference type="Proteomes" id="UP000310017">
    <property type="component" value="Chromosome"/>
</dbReference>
<dbReference type="NCBIfam" id="TIGR04057">
    <property type="entry name" value="SusC_RagA_signa"/>
    <property type="match status" value="1"/>
</dbReference>
<gene>
    <name evidence="13" type="ORF">FGM00_12300</name>
</gene>
<feature type="signal peptide" evidence="10">
    <location>
        <begin position="1"/>
        <end position="21"/>
    </location>
</feature>
<keyword evidence="7 8" id="KW-0998">Cell outer membrane</keyword>
<dbReference type="Gene3D" id="2.170.130.10">
    <property type="entry name" value="TonB-dependent receptor, plug domain"/>
    <property type="match status" value="1"/>
</dbReference>
<evidence type="ECO:0000256" key="10">
    <source>
        <dbReference type="SAM" id="SignalP"/>
    </source>
</evidence>
<dbReference type="GO" id="GO:0009279">
    <property type="term" value="C:cell outer membrane"/>
    <property type="evidence" value="ECO:0007669"/>
    <property type="project" value="UniProtKB-SubCell"/>
</dbReference>
<evidence type="ECO:0000256" key="2">
    <source>
        <dbReference type="ARBA" id="ARBA00022448"/>
    </source>
</evidence>
<dbReference type="RefSeq" id="WP_138853196.1">
    <property type="nucleotide sequence ID" value="NZ_CP040710.1"/>
</dbReference>
<accession>A0A5B7SUK5</accession>
<dbReference type="InterPro" id="IPR039426">
    <property type="entry name" value="TonB-dep_rcpt-like"/>
</dbReference>
<keyword evidence="4 8" id="KW-0812">Transmembrane</keyword>
<keyword evidence="13" id="KW-0675">Receptor</keyword>
<sequence length="1018" mass="111408">MKKIYSALWMVFLFGISMLSAQEKTITGTVNDEGGLPLPGVNVLVKGTTNGTQTDFDGNYSISADEGQILIFSYLGLKTVEREIGSSNTMNIVLEEDASQLDEVIVVGYGTQSKRNLTDNIAKLTADDIKEVQNPNFQNALVGKAAGVQITQTNGKVEGGINIRVRGAASISGDSQPLYVVDGIPLVDPLSDNDVFVPGAANATGNGAPTNPLLTLSANEIESIDILKDASSAAIYGARGANGVVIITTKKGKQGKANFALNLAQGFSQPTNKRDYLNAAQYIELFTEAGRNSAFFDPDEGQAFVEARFDRYAGDTDWRTGEVDTDWQEESFQDGYQTDVDFSVSGADAKTSYFFSGAYNNSAGIVRGNELEKASARINIDHKLTDKFKAGMNLSFSRAEIDRISNDNAFSTPLQAIAQSPLALTRLPDGTPNASTQYGNFLFDLDNSFFKTIIRRLTGKAYGEYKFTDYLKINSDFAYDFYSQTEDDYDGLNALFQSTSGQSTATDIYSENYIFSNYLTFDKTFNDSHDVNLVLGTEFNKINRRIGSVTSILFPSDAIPTVSSGAEVIAGTGIQRKSTFLSYFARATYSFDNKYLFKASVRRDGSSRFGKNQRFGTFPAFSAGWVLSEENFLKDSQTISFLKLRASWGQLGNAEIGDYPSRYLFSSFSYNKQGGLAPLQPGNDELTWEKSTQTDIGLEFGFFDGIISGEIDYYNKETDNLLFALPLPLSGGAATVNTNAGTLVNKGVEFVLNTRNASTENFTWTTNFNIANNDNEVTALANDNADVITGRNILRVGENLNAFYMIEYAGVDPANGDALYFLNTENTDGTLNRETTNNPNDAERIVAGNPYPEWTAGLTNNINYKNIDFTFTLQGQWGASIFNDAGRFESANGDFFDNQTTDQLRRWQQPGDITDVPEARLFEGNGTARSTRYLDKADFIRLRNISLGYTIPKNALKGVGLSKVRVYVSGLNLLTFTDFEGGWDPESTLDVNGPAQPGIAFYSAPPAKTITLGLNINF</sequence>
<dbReference type="SUPFAM" id="SSF56935">
    <property type="entry name" value="Porins"/>
    <property type="match status" value="1"/>
</dbReference>